<name>A0A915JD38_ROMCU</name>
<evidence type="ECO:0000313" key="2">
    <source>
        <dbReference type="Proteomes" id="UP000887565"/>
    </source>
</evidence>
<feature type="region of interest" description="Disordered" evidence="1">
    <location>
        <begin position="92"/>
        <end position="115"/>
    </location>
</feature>
<feature type="compositionally biased region" description="Basic and acidic residues" evidence="1">
    <location>
        <begin position="92"/>
        <end position="103"/>
    </location>
</feature>
<dbReference type="Proteomes" id="UP000887565">
    <property type="component" value="Unplaced"/>
</dbReference>
<accession>A0A915JD38</accession>
<keyword evidence="2" id="KW-1185">Reference proteome</keyword>
<sequence>MRPTKQIRNLRMPGEIMPILYPETFKDNDVSTINKQQQETVIRFGEKSKEMRENNVPTNNERRTICDDDPELIIECEMEVDENFVENSARKDKISNIESQEKEKDDDDIGPLIIDENDNDLEESTNISDNVVERPSTSKPVSQRLVNQAVVRAALLFAGRGLSVDHMKTCGPSWLSGIPDDEVEEALKYLVNIGLIESIGVREFSGASLRHESDILNQETTTPTRPPKLKIEVFRKHLPNEKREKALLDCGVHLSAFLQAYNRKPSLKTEQLNEFCNS</sequence>
<proteinExistence type="predicted"/>
<protein>
    <submittedName>
        <fullName evidence="3">Uncharacterized protein</fullName>
    </submittedName>
</protein>
<feature type="compositionally biased region" description="Acidic residues" evidence="1">
    <location>
        <begin position="104"/>
        <end position="115"/>
    </location>
</feature>
<evidence type="ECO:0000313" key="3">
    <source>
        <dbReference type="WBParaSite" id="nRc.2.0.1.t24418-RA"/>
    </source>
</evidence>
<dbReference type="AlphaFoldDB" id="A0A915JD38"/>
<organism evidence="2 3">
    <name type="scientific">Romanomermis culicivorax</name>
    <name type="common">Nematode worm</name>
    <dbReference type="NCBI Taxonomy" id="13658"/>
    <lineage>
        <taxon>Eukaryota</taxon>
        <taxon>Metazoa</taxon>
        <taxon>Ecdysozoa</taxon>
        <taxon>Nematoda</taxon>
        <taxon>Enoplea</taxon>
        <taxon>Dorylaimia</taxon>
        <taxon>Mermithida</taxon>
        <taxon>Mermithoidea</taxon>
        <taxon>Mermithidae</taxon>
        <taxon>Romanomermis</taxon>
    </lineage>
</organism>
<reference evidence="3" key="1">
    <citation type="submission" date="2022-11" db="UniProtKB">
        <authorList>
            <consortium name="WormBaseParasite"/>
        </authorList>
    </citation>
    <scope>IDENTIFICATION</scope>
</reference>
<evidence type="ECO:0000256" key="1">
    <source>
        <dbReference type="SAM" id="MobiDB-lite"/>
    </source>
</evidence>
<dbReference type="WBParaSite" id="nRc.2.0.1.t24418-RA">
    <property type="protein sequence ID" value="nRc.2.0.1.t24418-RA"/>
    <property type="gene ID" value="nRc.2.0.1.g24418"/>
</dbReference>